<gene>
    <name evidence="3" type="ORF">GIB67_018694</name>
</gene>
<evidence type="ECO:0000256" key="1">
    <source>
        <dbReference type="ARBA" id="ARBA00022723"/>
    </source>
</evidence>
<dbReference type="GO" id="GO:0051903">
    <property type="term" value="F:S-(hydroxymethyl)glutathione dehydrogenase [NAD(P)+] activity"/>
    <property type="evidence" value="ECO:0007669"/>
    <property type="project" value="TreeGrafter"/>
</dbReference>
<dbReference type="Proteomes" id="UP000541444">
    <property type="component" value="Unassembled WGS sequence"/>
</dbReference>
<dbReference type="GO" id="GO:0046294">
    <property type="term" value="P:formaldehyde catabolic process"/>
    <property type="evidence" value="ECO:0007669"/>
    <property type="project" value="TreeGrafter"/>
</dbReference>
<accession>A0A7J7L233</accession>
<dbReference type="PANTHER" id="PTHR43880">
    <property type="entry name" value="ALCOHOL DEHYDROGENASE"/>
    <property type="match status" value="1"/>
</dbReference>
<dbReference type="EMBL" id="JACGCM010002684">
    <property type="protein sequence ID" value="KAF6136691.1"/>
    <property type="molecule type" value="Genomic_DNA"/>
</dbReference>
<reference evidence="3 4" key="1">
    <citation type="journal article" date="2020" name="IScience">
        <title>Genome Sequencing of the Endangered Kingdonia uniflora (Circaeasteraceae, Ranunculales) Reveals Potential Mechanisms of Evolutionary Specialization.</title>
        <authorList>
            <person name="Sun Y."/>
            <person name="Deng T."/>
            <person name="Zhang A."/>
            <person name="Moore M.J."/>
            <person name="Landis J.B."/>
            <person name="Lin N."/>
            <person name="Zhang H."/>
            <person name="Zhang X."/>
            <person name="Huang J."/>
            <person name="Zhang X."/>
            <person name="Sun H."/>
            <person name="Wang H."/>
        </authorList>
    </citation>
    <scope>NUCLEOTIDE SEQUENCE [LARGE SCALE GENOMIC DNA]</scope>
    <source>
        <strain evidence="3">TB1705</strain>
        <tissue evidence="3">Leaf</tissue>
    </source>
</reference>
<evidence type="ECO:0000313" key="4">
    <source>
        <dbReference type="Proteomes" id="UP000541444"/>
    </source>
</evidence>
<dbReference type="Gene3D" id="3.40.50.720">
    <property type="entry name" value="NAD(P)-binding Rossmann-like Domain"/>
    <property type="match status" value="1"/>
</dbReference>
<keyword evidence="1" id="KW-0479">Metal-binding</keyword>
<sequence>GWGMTVTLGVPKAKTKITAHYGLLMSGKSLKGSLFGGWKPKSKIPLVDMYQRKAHCKEHFEDEEQHLLPQLEDIGLSEERQGSSVWK</sequence>
<comment type="caution">
    <text evidence="3">The sequence shown here is derived from an EMBL/GenBank/DDBJ whole genome shotgun (WGS) entry which is preliminary data.</text>
</comment>
<dbReference type="AlphaFoldDB" id="A0A7J7L233"/>
<name>A0A7J7L233_9MAGN</name>
<dbReference type="GO" id="GO:0005829">
    <property type="term" value="C:cytosol"/>
    <property type="evidence" value="ECO:0007669"/>
    <property type="project" value="TreeGrafter"/>
</dbReference>
<keyword evidence="2" id="KW-0862">Zinc</keyword>
<dbReference type="PANTHER" id="PTHR43880:SF5">
    <property type="entry name" value="ALCOHOL DEHYDROGENASE-LIKE 6"/>
    <property type="match status" value="1"/>
</dbReference>
<dbReference type="GO" id="GO:0008270">
    <property type="term" value="F:zinc ion binding"/>
    <property type="evidence" value="ECO:0007669"/>
    <property type="project" value="TreeGrafter"/>
</dbReference>
<keyword evidence="4" id="KW-1185">Reference proteome</keyword>
<proteinExistence type="predicted"/>
<feature type="non-terminal residue" evidence="3">
    <location>
        <position position="1"/>
    </location>
</feature>
<organism evidence="3 4">
    <name type="scientific">Kingdonia uniflora</name>
    <dbReference type="NCBI Taxonomy" id="39325"/>
    <lineage>
        <taxon>Eukaryota</taxon>
        <taxon>Viridiplantae</taxon>
        <taxon>Streptophyta</taxon>
        <taxon>Embryophyta</taxon>
        <taxon>Tracheophyta</taxon>
        <taxon>Spermatophyta</taxon>
        <taxon>Magnoliopsida</taxon>
        <taxon>Ranunculales</taxon>
        <taxon>Circaeasteraceae</taxon>
        <taxon>Kingdonia</taxon>
    </lineage>
</organism>
<dbReference type="Gene3D" id="3.90.180.10">
    <property type="entry name" value="Medium-chain alcohol dehydrogenases, catalytic domain"/>
    <property type="match status" value="1"/>
</dbReference>
<evidence type="ECO:0000256" key="2">
    <source>
        <dbReference type="ARBA" id="ARBA00022833"/>
    </source>
</evidence>
<evidence type="ECO:0000313" key="3">
    <source>
        <dbReference type="EMBL" id="KAF6136691.1"/>
    </source>
</evidence>
<protein>
    <submittedName>
        <fullName evidence="3">Uncharacterized protein</fullName>
    </submittedName>
</protein>